<evidence type="ECO:0000313" key="13">
    <source>
        <dbReference type="Proteomes" id="UP000499080"/>
    </source>
</evidence>
<dbReference type="Gene3D" id="3.30.160.60">
    <property type="entry name" value="Classic Zinc Finger"/>
    <property type="match status" value="2"/>
</dbReference>
<evidence type="ECO:0000313" key="12">
    <source>
        <dbReference type="EMBL" id="GBN30765.1"/>
    </source>
</evidence>
<dbReference type="PROSITE" id="PS00028">
    <property type="entry name" value="ZINC_FINGER_C2H2_1"/>
    <property type="match status" value="1"/>
</dbReference>
<dbReference type="Pfam" id="PF13909">
    <property type="entry name" value="zf-H2C2_5"/>
    <property type="match status" value="1"/>
</dbReference>
<evidence type="ECO:0000256" key="7">
    <source>
        <dbReference type="ARBA" id="ARBA00023125"/>
    </source>
</evidence>
<feature type="domain" description="C2H2-type" evidence="11">
    <location>
        <begin position="309"/>
        <end position="336"/>
    </location>
</feature>
<dbReference type="SMART" id="SM00355">
    <property type="entry name" value="ZnF_C2H2"/>
    <property type="match status" value="3"/>
</dbReference>
<evidence type="ECO:0000256" key="9">
    <source>
        <dbReference type="ARBA" id="ARBA00023242"/>
    </source>
</evidence>
<dbReference type="EMBL" id="BGPR01007977">
    <property type="protein sequence ID" value="GBN30765.1"/>
    <property type="molecule type" value="Genomic_DNA"/>
</dbReference>
<comment type="caution">
    <text evidence="12">The sequence shown here is derived from an EMBL/GenBank/DDBJ whole genome shotgun (WGS) entry which is preliminary data.</text>
</comment>
<dbReference type="GO" id="GO:0000978">
    <property type="term" value="F:RNA polymerase II cis-regulatory region sequence-specific DNA binding"/>
    <property type="evidence" value="ECO:0007669"/>
    <property type="project" value="TreeGrafter"/>
</dbReference>
<evidence type="ECO:0000256" key="4">
    <source>
        <dbReference type="ARBA" id="ARBA00022771"/>
    </source>
</evidence>
<dbReference type="PROSITE" id="PS50157">
    <property type="entry name" value="ZINC_FINGER_C2H2_2"/>
    <property type="match status" value="2"/>
</dbReference>
<keyword evidence="9" id="KW-0539">Nucleus</keyword>
<dbReference type="InterPro" id="IPR050589">
    <property type="entry name" value="Ikaros_C2H2-ZF"/>
</dbReference>
<keyword evidence="4 10" id="KW-0863">Zinc-finger</keyword>
<dbReference type="GO" id="GO:0003700">
    <property type="term" value="F:DNA-binding transcription factor activity"/>
    <property type="evidence" value="ECO:0007669"/>
    <property type="project" value="TreeGrafter"/>
</dbReference>
<dbReference type="AlphaFoldDB" id="A0A4Y2MUM1"/>
<keyword evidence="3" id="KW-0677">Repeat</keyword>
<feature type="domain" description="C2H2-type" evidence="11">
    <location>
        <begin position="337"/>
        <end position="362"/>
    </location>
</feature>
<dbReference type="GO" id="GO:0006357">
    <property type="term" value="P:regulation of transcription by RNA polymerase II"/>
    <property type="evidence" value="ECO:0007669"/>
    <property type="project" value="TreeGrafter"/>
</dbReference>
<evidence type="ECO:0000256" key="6">
    <source>
        <dbReference type="ARBA" id="ARBA00023015"/>
    </source>
</evidence>
<dbReference type="GO" id="GO:0008270">
    <property type="term" value="F:zinc ion binding"/>
    <property type="evidence" value="ECO:0007669"/>
    <property type="project" value="UniProtKB-KW"/>
</dbReference>
<dbReference type="SUPFAM" id="SSF57667">
    <property type="entry name" value="beta-beta-alpha zinc fingers"/>
    <property type="match status" value="1"/>
</dbReference>
<dbReference type="PANTHER" id="PTHR24404:SF114">
    <property type="entry name" value="KLUMPFUSS, ISOFORM B-RELATED"/>
    <property type="match status" value="1"/>
</dbReference>
<evidence type="ECO:0000256" key="10">
    <source>
        <dbReference type="PROSITE-ProRule" id="PRU00042"/>
    </source>
</evidence>
<keyword evidence="7" id="KW-0238">DNA-binding</keyword>
<evidence type="ECO:0000256" key="2">
    <source>
        <dbReference type="ARBA" id="ARBA00022723"/>
    </source>
</evidence>
<accession>A0A4Y2MUM1</accession>
<keyword evidence="13" id="KW-1185">Reference proteome</keyword>
<protein>
    <recommendedName>
        <fullName evidence="11">C2H2-type domain-containing protein</fullName>
    </recommendedName>
</protein>
<evidence type="ECO:0000256" key="8">
    <source>
        <dbReference type="ARBA" id="ARBA00023163"/>
    </source>
</evidence>
<dbReference type="Proteomes" id="UP000499080">
    <property type="component" value="Unassembled WGS sequence"/>
</dbReference>
<proteinExistence type="predicted"/>
<organism evidence="12 13">
    <name type="scientific">Araneus ventricosus</name>
    <name type="common">Orbweaver spider</name>
    <name type="synonym">Epeira ventricosa</name>
    <dbReference type="NCBI Taxonomy" id="182803"/>
    <lineage>
        <taxon>Eukaryota</taxon>
        <taxon>Metazoa</taxon>
        <taxon>Ecdysozoa</taxon>
        <taxon>Arthropoda</taxon>
        <taxon>Chelicerata</taxon>
        <taxon>Arachnida</taxon>
        <taxon>Araneae</taxon>
        <taxon>Araneomorphae</taxon>
        <taxon>Entelegynae</taxon>
        <taxon>Araneoidea</taxon>
        <taxon>Araneidae</taxon>
        <taxon>Araneus</taxon>
    </lineage>
</organism>
<keyword evidence="8" id="KW-0804">Transcription</keyword>
<dbReference type="PANTHER" id="PTHR24404">
    <property type="entry name" value="ZINC FINGER PROTEIN"/>
    <property type="match status" value="1"/>
</dbReference>
<gene>
    <name evidence="12" type="ORF">AVEN_158635_1</name>
</gene>
<keyword evidence="6" id="KW-0805">Transcription regulation</keyword>
<comment type="subcellular location">
    <subcellularLocation>
        <location evidence="1">Nucleus</location>
    </subcellularLocation>
</comment>
<dbReference type="OrthoDB" id="8922241at2759"/>
<keyword evidence="2" id="KW-0479">Metal-binding</keyword>
<evidence type="ECO:0000256" key="5">
    <source>
        <dbReference type="ARBA" id="ARBA00022833"/>
    </source>
</evidence>
<evidence type="ECO:0000256" key="3">
    <source>
        <dbReference type="ARBA" id="ARBA00022737"/>
    </source>
</evidence>
<evidence type="ECO:0000259" key="11">
    <source>
        <dbReference type="PROSITE" id="PS50157"/>
    </source>
</evidence>
<dbReference type="FunFam" id="3.30.160.60:FF:000322">
    <property type="entry name" value="GDNF-inducible zinc finger protein 1"/>
    <property type="match status" value="1"/>
</dbReference>
<dbReference type="GO" id="GO:0005634">
    <property type="term" value="C:nucleus"/>
    <property type="evidence" value="ECO:0007669"/>
    <property type="project" value="UniProtKB-SubCell"/>
</dbReference>
<reference evidence="12 13" key="1">
    <citation type="journal article" date="2019" name="Sci. Rep.">
        <title>Orb-weaving spider Araneus ventricosus genome elucidates the spidroin gene catalogue.</title>
        <authorList>
            <person name="Kono N."/>
            <person name="Nakamura H."/>
            <person name="Ohtoshi R."/>
            <person name="Moran D.A.P."/>
            <person name="Shinohara A."/>
            <person name="Yoshida Y."/>
            <person name="Fujiwara M."/>
            <person name="Mori M."/>
            <person name="Tomita M."/>
            <person name="Arakawa K."/>
        </authorList>
    </citation>
    <scope>NUCLEOTIDE SEQUENCE [LARGE SCALE GENOMIC DNA]</scope>
</reference>
<sequence length="362" mass="41040">MISILCFRCSQISISFEGLSCFYCDNDQSRAVIDTNFLPPVPETGNVSPSNYVLAADASTQTVKEDIMLLEPSREASTQTTDTDFNIPAQIVGRNGHENCTKKDCTSHEKTSQDFYQVSTAKKNPLPANPNRNEDDFHNQSYDIFNRAMVGNLIAAADEPYVASKQRTYIYEESSIDEYENKLESDGVLRRQGTTETTDYVNNVGKLDFAGSNLFQLENKTMNYLPVSSFYVEGEEKGNNPPVVSSFCRRNPSISKFPNENLVTTKTVAEQNSQTSYNIAKKCGKCRRWFNKEWSFYAHMQNNCDPNPFKCDKCDAKFPSKTKLMTHQPVHTGVKPFKCSQCDYASAWPCNLNKHLRKHTKR</sequence>
<evidence type="ECO:0000256" key="1">
    <source>
        <dbReference type="ARBA" id="ARBA00004123"/>
    </source>
</evidence>
<dbReference type="InterPro" id="IPR013087">
    <property type="entry name" value="Znf_C2H2_type"/>
</dbReference>
<keyword evidence="5" id="KW-0862">Zinc</keyword>
<dbReference type="FunFam" id="3.30.160.60:FF:000255">
    <property type="entry name" value="Zinc finger and AT-hook domain containing"/>
    <property type="match status" value="1"/>
</dbReference>
<name>A0A4Y2MUM1_ARAVE</name>
<dbReference type="InterPro" id="IPR036236">
    <property type="entry name" value="Znf_C2H2_sf"/>
</dbReference>